<feature type="transmembrane region" description="Helical" evidence="8">
    <location>
        <begin position="253"/>
        <end position="276"/>
    </location>
</feature>
<feature type="transmembrane region" description="Helical" evidence="8">
    <location>
        <begin position="158"/>
        <end position="176"/>
    </location>
</feature>
<dbReference type="PANTHER" id="PTHR31806">
    <property type="entry name" value="PURINE-CYTOSINE PERMEASE FCY2-RELATED"/>
    <property type="match status" value="1"/>
</dbReference>
<dbReference type="PANTHER" id="PTHR31806:SF1">
    <property type="entry name" value="PURINE-CYTOSINE PERMEASE FCY2-RELATED"/>
    <property type="match status" value="1"/>
</dbReference>
<evidence type="ECO:0000256" key="8">
    <source>
        <dbReference type="SAM" id="Phobius"/>
    </source>
</evidence>
<feature type="transmembrane region" description="Helical" evidence="8">
    <location>
        <begin position="117"/>
        <end position="138"/>
    </location>
</feature>
<evidence type="ECO:0000256" key="4">
    <source>
        <dbReference type="ARBA" id="ARBA00022692"/>
    </source>
</evidence>
<dbReference type="EMBL" id="JBHMCA010000046">
    <property type="protein sequence ID" value="MFB9446054.1"/>
    <property type="molecule type" value="Genomic_DNA"/>
</dbReference>
<evidence type="ECO:0000313" key="10">
    <source>
        <dbReference type="Proteomes" id="UP001589608"/>
    </source>
</evidence>
<keyword evidence="6 7" id="KW-0472">Membrane</keyword>
<evidence type="ECO:0000256" key="6">
    <source>
        <dbReference type="ARBA" id="ARBA00023136"/>
    </source>
</evidence>
<evidence type="ECO:0000256" key="5">
    <source>
        <dbReference type="ARBA" id="ARBA00022989"/>
    </source>
</evidence>
<organism evidence="9 10">
    <name type="scientific">Dactylosporangium vinaceum</name>
    <dbReference type="NCBI Taxonomy" id="53362"/>
    <lineage>
        <taxon>Bacteria</taxon>
        <taxon>Bacillati</taxon>
        <taxon>Actinomycetota</taxon>
        <taxon>Actinomycetes</taxon>
        <taxon>Micromonosporales</taxon>
        <taxon>Micromonosporaceae</taxon>
        <taxon>Dactylosporangium</taxon>
    </lineage>
</organism>
<dbReference type="Gene3D" id="1.10.4160.10">
    <property type="entry name" value="Hydantoin permease"/>
    <property type="match status" value="1"/>
</dbReference>
<protein>
    <submittedName>
        <fullName evidence="9">Purine-cytosine permease family protein</fullName>
    </submittedName>
</protein>
<accession>A0ABV5MB29</accession>
<comment type="similarity">
    <text evidence="2 7">Belongs to the purine-cytosine permease (2.A.39) family.</text>
</comment>
<dbReference type="InterPro" id="IPR001248">
    <property type="entry name" value="Pur-cyt_permease"/>
</dbReference>
<feature type="transmembrane region" description="Helical" evidence="8">
    <location>
        <begin position="47"/>
        <end position="69"/>
    </location>
</feature>
<feature type="transmembrane region" description="Helical" evidence="8">
    <location>
        <begin position="405"/>
        <end position="423"/>
    </location>
</feature>
<name>A0ABV5MB29_9ACTN</name>
<feature type="transmembrane region" description="Helical" evidence="8">
    <location>
        <begin position="183"/>
        <end position="201"/>
    </location>
</feature>
<reference evidence="9 10" key="1">
    <citation type="submission" date="2024-09" db="EMBL/GenBank/DDBJ databases">
        <authorList>
            <person name="Sun Q."/>
            <person name="Mori K."/>
        </authorList>
    </citation>
    <scope>NUCLEOTIDE SEQUENCE [LARGE SCALE GENOMIC DNA]</scope>
    <source>
        <strain evidence="9 10">JCM 3307</strain>
    </source>
</reference>
<sequence length="479" mass="50661">MAAADTEVHVITAEVREGTYGGKVAAVEPGGAELIPLSDRHGRPLDLFWTWMSPNLEFATIFVGVISILYFKQSFWAAVAAIVVGTGLGSLTHGVLSSRGPRAGVPQMILSRIGFGHLGNILPAGLNAVVAGVGWFAVNSVSGAFALATLTGWDKLPCLFIVVVAQVVIAFFGHNLVQVFERYAFPVLAVAFLLAVAWTFAKTDPGAAAAKGGGGIGGFLLTVGAAFGYAAGWNPYATDYTRYLEPDTSPRAVGLWAGLGVFVSCTVLEVAGAASVTIPGPIGDNLTGNFTQHLPVWLADVTLLAIAVGAVSANVINIYSGAMSFLALGIRLPLNQRRAIVALMFGVAGFVLAWTGLKDAGAKYEGFLLVISYWIGPWLGVYLTDWYLRRGKRVDGFLFDRRHNPWAGVLAMAIGMAVSVLLFSNQQDYTGPVPAHVKQFGDSTFEVGFVVSAVLYWIGFQLQGGKDREETLTLAPAGS</sequence>
<evidence type="ECO:0000256" key="2">
    <source>
        <dbReference type="ARBA" id="ARBA00008974"/>
    </source>
</evidence>
<gene>
    <name evidence="9" type="ORF">ACFFTR_23475</name>
</gene>
<evidence type="ECO:0000256" key="3">
    <source>
        <dbReference type="ARBA" id="ARBA00022448"/>
    </source>
</evidence>
<evidence type="ECO:0000256" key="7">
    <source>
        <dbReference type="PIRNR" id="PIRNR002744"/>
    </source>
</evidence>
<keyword evidence="4 8" id="KW-0812">Transmembrane</keyword>
<keyword evidence="5 8" id="KW-1133">Transmembrane helix</keyword>
<feature type="transmembrane region" description="Helical" evidence="8">
    <location>
        <begin position="339"/>
        <end position="357"/>
    </location>
</feature>
<comment type="subcellular location">
    <subcellularLocation>
        <location evidence="1">Membrane</location>
        <topology evidence="1">Multi-pass membrane protein</topology>
    </subcellularLocation>
</comment>
<dbReference type="InterPro" id="IPR026030">
    <property type="entry name" value="Pur-cyt_permease_Fcy2/21/22"/>
</dbReference>
<feature type="transmembrane region" description="Helical" evidence="8">
    <location>
        <begin position="443"/>
        <end position="460"/>
    </location>
</feature>
<feature type="transmembrane region" description="Helical" evidence="8">
    <location>
        <begin position="363"/>
        <end position="384"/>
    </location>
</feature>
<evidence type="ECO:0000256" key="1">
    <source>
        <dbReference type="ARBA" id="ARBA00004141"/>
    </source>
</evidence>
<dbReference type="Pfam" id="PF02133">
    <property type="entry name" value="Transp_cyt_pur"/>
    <property type="match status" value="1"/>
</dbReference>
<feature type="transmembrane region" description="Helical" evidence="8">
    <location>
        <begin position="75"/>
        <end position="96"/>
    </location>
</feature>
<dbReference type="RefSeq" id="WP_223102058.1">
    <property type="nucleotide sequence ID" value="NZ_CP061913.1"/>
</dbReference>
<comment type="caution">
    <text evidence="9">The sequence shown here is derived from an EMBL/GenBank/DDBJ whole genome shotgun (WGS) entry which is preliminary data.</text>
</comment>
<feature type="transmembrane region" description="Helical" evidence="8">
    <location>
        <begin position="213"/>
        <end position="232"/>
    </location>
</feature>
<dbReference type="Proteomes" id="UP001589608">
    <property type="component" value="Unassembled WGS sequence"/>
</dbReference>
<proteinExistence type="inferred from homology"/>
<dbReference type="PIRSF" id="PIRSF002744">
    <property type="entry name" value="Pur-cyt_permease"/>
    <property type="match status" value="1"/>
</dbReference>
<keyword evidence="10" id="KW-1185">Reference proteome</keyword>
<evidence type="ECO:0000313" key="9">
    <source>
        <dbReference type="EMBL" id="MFB9446054.1"/>
    </source>
</evidence>
<feature type="transmembrane region" description="Helical" evidence="8">
    <location>
        <begin position="296"/>
        <end position="319"/>
    </location>
</feature>
<keyword evidence="3 7" id="KW-0813">Transport</keyword>